<sequence>MIKNELANVEIDDEWEELIWKARKMGITIEEVRQFFQEQKNRAFKELQLEKGGYGSRER</sequence>
<proteinExistence type="predicted"/>
<dbReference type="RefSeq" id="WP_209971163.1">
    <property type="nucleotide sequence ID" value="NZ_JAGGLB010000004.1"/>
</dbReference>
<dbReference type="Pfam" id="PF08671">
    <property type="entry name" value="SinI"/>
    <property type="match status" value="1"/>
</dbReference>
<evidence type="ECO:0000313" key="2">
    <source>
        <dbReference type="EMBL" id="MBP1990389.1"/>
    </source>
</evidence>
<name>A0ABS4IUY8_9BACL</name>
<dbReference type="InterPro" id="IPR010981">
    <property type="entry name" value="SinR/SinI_dimer_dom"/>
</dbReference>
<reference evidence="2 3" key="1">
    <citation type="submission" date="2021-03" db="EMBL/GenBank/DDBJ databases">
        <title>Genomic Encyclopedia of Type Strains, Phase IV (KMG-IV): sequencing the most valuable type-strain genomes for metagenomic binning, comparative biology and taxonomic classification.</title>
        <authorList>
            <person name="Goeker M."/>
        </authorList>
    </citation>
    <scope>NUCLEOTIDE SEQUENCE [LARGE SCALE GENOMIC DNA]</scope>
    <source>
        <strain evidence="2 3">DSM 26048</strain>
    </source>
</reference>
<comment type="caution">
    <text evidence="2">The sequence shown here is derived from an EMBL/GenBank/DDBJ whole genome shotgun (WGS) entry which is preliminary data.</text>
</comment>
<dbReference type="EMBL" id="JAGGLB010000004">
    <property type="protein sequence ID" value="MBP1990389.1"/>
    <property type="molecule type" value="Genomic_DNA"/>
</dbReference>
<feature type="domain" description="Sin" evidence="1">
    <location>
        <begin position="2"/>
        <end position="40"/>
    </location>
</feature>
<dbReference type="Proteomes" id="UP001519287">
    <property type="component" value="Unassembled WGS sequence"/>
</dbReference>
<gene>
    <name evidence="2" type="ORF">J2Z66_001987</name>
</gene>
<dbReference type="PROSITE" id="PS51500">
    <property type="entry name" value="SIN"/>
    <property type="match status" value="1"/>
</dbReference>
<evidence type="ECO:0000259" key="1">
    <source>
        <dbReference type="PROSITE" id="PS51500"/>
    </source>
</evidence>
<dbReference type="SUPFAM" id="SSF47406">
    <property type="entry name" value="SinR repressor dimerisation domain-like"/>
    <property type="match status" value="1"/>
</dbReference>
<evidence type="ECO:0000313" key="3">
    <source>
        <dbReference type="Proteomes" id="UP001519287"/>
    </source>
</evidence>
<protein>
    <submittedName>
        <fullName evidence="2">Pyoverdine/dityrosine biosynthesis protein Dit1</fullName>
    </submittedName>
</protein>
<keyword evidence="3" id="KW-1185">Reference proteome</keyword>
<organism evidence="2 3">
    <name type="scientific">Paenibacillus eucommiae</name>
    <dbReference type="NCBI Taxonomy" id="1355755"/>
    <lineage>
        <taxon>Bacteria</taxon>
        <taxon>Bacillati</taxon>
        <taxon>Bacillota</taxon>
        <taxon>Bacilli</taxon>
        <taxon>Bacillales</taxon>
        <taxon>Paenibacillaceae</taxon>
        <taxon>Paenibacillus</taxon>
    </lineage>
</organism>
<accession>A0ABS4IUY8</accession>
<dbReference type="InterPro" id="IPR036281">
    <property type="entry name" value="SinR/SinI_dimer_dom_sf"/>
</dbReference>